<accession>A0AAD1YY30</accession>
<dbReference type="Proteomes" id="UP000834106">
    <property type="component" value="Chromosome 4"/>
</dbReference>
<dbReference type="GO" id="GO:0006508">
    <property type="term" value="P:proteolysis"/>
    <property type="evidence" value="ECO:0007669"/>
    <property type="project" value="UniProtKB-KW"/>
</dbReference>
<dbReference type="PROSITE" id="PS00546">
    <property type="entry name" value="CYSTEINE_SWITCH"/>
    <property type="match status" value="1"/>
</dbReference>
<keyword evidence="7" id="KW-0482">Metalloprotease</keyword>
<feature type="active site" evidence="10">
    <location>
        <position position="268"/>
    </location>
</feature>
<dbReference type="AlphaFoldDB" id="A0AAD1YY30"/>
<evidence type="ECO:0000256" key="11">
    <source>
        <dbReference type="PIRSR" id="PIRSR001191-2"/>
    </source>
</evidence>
<feature type="binding site" evidence="12">
    <location>
        <position position="245"/>
    </location>
    <ligand>
        <name>Ca(2+)</name>
        <dbReference type="ChEBI" id="CHEBI:29108"/>
        <label>3</label>
    </ligand>
</feature>
<gene>
    <name evidence="16" type="ORF">FPE_LOCUS6660</name>
</gene>
<evidence type="ECO:0000259" key="15">
    <source>
        <dbReference type="SMART" id="SM00235"/>
    </source>
</evidence>
<dbReference type="GO" id="GO:0004222">
    <property type="term" value="F:metalloendopeptidase activity"/>
    <property type="evidence" value="ECO:0007669"/>
    <property type="project" value="InterPro"/>
</dbReference>
<name>A0AAD1YY30_9LAMI</name>
<feature type="binding site" evidence="12">
    <location>
        <position position="218"/>
    </location>
    <ligand>
        <name>Zn(2+)</name>
        <dbReference type="ChEBI" id="CHEBI:29105"/>
        <label>1</label>
    </ligand>
</feature>
<dbReference type="Gene3D" id="3.40.390.10">
    <property type="entry name" value="Collagenase (Catalytic Domain)"/>
    <property type="match status" value="1"/>
</dbReference>
<dbReference type="EMBL" id="OU503039">
    <property type="protein sequence ID" value="CAI9759230.1"/>
    <property type="molecule type" value="Genomic_DNA"/>
</dbReference>
<feature type="binding site" evidence="12">
    <location>
        <position position="248"/>
    </location>
    <ligand>
        <name>Ca(2+)</name>
        <dbReference type="ChEBI" id="CHEBI:29108"/>
        <label>3</label>
    </ligand>
</feature>
<dbReference type="InterPro" id="IPR006026">
    <property type="entry name" value="Peptidase_Metallo"/>
</dbReference>
<dbReference type="PRINTS" id="PR00138">
    <property type="entry name" value="MATRIXIN"/>
</dbReference>
<feature type="binding site" evidence="12">
    <location>
        <position position="226"/>
    </location>
    <ligand>
        <name>Ca(2+)</name>
        <dbReference type="ChEBI" id="CHEBI:29108"/>
        <label>3</label>
    </ligand>
</feature>
<dbReference type="InterPro" id="IPR001818">
    <property type="entry name" value="Pept_M10_metallopeptidase"/>
</dbReference>
<evidence type="ECO:0000256" key="4">
    <source>
        <dbReference type="ARBA" id="ARBA00022729"/>
    </source>
</evidence>
<evidence type="ECO:0000256" key="1">
    <source>
        <dbReference type="ARBA" id="ARBA00009614"/>
    </source>
</evidence>
<evidence type="ECO:0000256" key="10">
    <source>
        <dbReference type="PIRSR" id="PIRSR001191-1"/>
    </source>
</evidence>
<feature type="binding site" evidence="12">
    <location>
        <position position="208"/>
    </location>
    <ligand>
        <name>Ca(2+)</name>
        <dbReference type="ChEBI" id="CHEBI:29108"/>
        <label>2</label>
    </ligand>
</feature>
<evidence type="ECO:0000256" key="9">
    <source>
        <dbReference type="ARBA" id="ARBA00023180"/>
    </source>
</evidence>
<feature type="domain" description="Peptidase metallopeptidase" evidence="15">
    <location>
        <begin position="156"/>
        <end position="309"/>
    </location>
</feature>
<dbReference type="InterPro" id="IPR021190">
    <property type="entry name" value="Pept_M10A"/>
</dbReference>
<dbReference type="PANTHER" id="PTHR10201">
    <property type="entry name" value="MATRIX METALLOPROTEINASE"/>
    <property type="match status" value="1"/>
</dbReference>
<dbReference type="PIRSF" id="PIRSF001191">
    <property type="entry name" value="Peptidase_M10A_matrix"/>
    <property type="match status" value="1"/>
</dbReference>
<feature type="short sequence motif" description="Cysteine switch" evidence="13">
    <location>
        <begin position="116"/>
        <end position="148"/>
    </location>
</feature>
<proteinExistence type="inferred from homology"/>
<feature type="binding site" evidence="12">
    <location>
        <position position="285"/>
    </location>
    <ligand>
        <name>Zn(2+)</name>
        <dbReference type="ChEBI" id="CHEBI:29105"/>
        <label>2</label>
        <note>catalytic</note>
    </ligand>
</feature>
<keyword evidence="4 14" id="KW-0732">Signal</keyword>
<dbReference type="SUPFAM" id="SSF55486">
    <property type="entry name" value="Metalloproteases ('zincins'), catalytic domain"/>
    <property type="match status" value="1"/>
</dbReference>
<dbReference type="CDD" id="cd04278">
    <property type="entry name" value="ZnMc_MMP"/>
    <property type="match status" value="1"/>
</dbReference>
<evidence type="ECO:0000256" key="3">
    <source>
        <dbReference type="ARBA" id="ARBA00022723"/>
    </source>
</evidence>
<dbReference type="InterPro" id="IPR024079">
    <property type="entry name" value="MetalloPept_cat_dom_sf"/>
</dbReference>
<keyword evidence="6 11" id="KW-0862">Zinc</keyword>
<feature type="binding site" evidence="11">
    <location>
        <position position="277"/>
    </location>
    <ligand>
        <name>Zn(2+)</name>
        <dbReference type="ChEBI" id="CHEBI:29105"/>
        <label>2</label>
        <note>catalytic</note>
    </ligand>
</feature>
<dbReference type="InterPro" id="IPR021158">
    <property type="entry name" value="Pept_M10A_Zn_BS"/>
</dbReference>
<dbReference type="GO" id="GO:0030198">
    <property type="term" value="P:extracellular matrix organization"/>
    <property type="evidence" value="ECO:0007669"/>
    <property type="project" value="TreeGrafter"/>
</dbReference>
<dbReference type="InterPro" id="IPR036365">
    <property type="entry name" value="PGBD-like_sf"/>
</dbReference>
<feature type="signal peptide" evidence="14">
    <location>
        <begin position="1"/>
        <end position="18"/>
    </location>
</feature>
<dbReference type="GO" id="GO:0008270">
    <property type="term" value="F:zinc ion binding"/>
    <property type="evidence" value="ECO:0007669"/>
    <property type="project" value="InterPro"/>
</dbReference>
<evidence type="ECO:0000256" key="6">
    <source>
        <dbReference type="ARBA" id="ARBA00022833"/>
    </source>
</evidence>
<dbReference type="InterPro" id="IPR033739">
    <property type="entry name" value="M10A_MMP"/>
</dbReference>
<evidence type="ECO:0000256" key="7">
    <source>
        <dbReference type="ARBA" id="ARBA00023049"/>
    </source>
</evidence>
<organism evidence="16 17">
    <name type="scientific">Fraxinus pennsylvanica</name>
    <dbReference type="NCBI Taxonomy" id="56036"/>
    <lineage>
        <taxon>Eukaryota</taxon>
        <taxon>Viridiplantae</taxon>
        <taxon>Streptophyta</taxon>
        <taxon>Embryophyta</taxon>
        <taxon>Tracheophyta</taxon>
        <taxon>Spermatophyta</taxon>
        <taxon>Magnoliopsida</taxon>
        <taxon>eudicotyledons</taxon>
        <taxon>Gunneridae</taxon>
        <taxon>Pentapetalae</taxon>
        <taxon>asterids</taxon>
        <taxon>lamiids</taxon>
        <taxon>Lamiales</taxon>
        <taxon>Oleaceae</taxon>
        <taxon>Oleeae</taxon>
        <taxon>Fraxinus</taxon>
    </lineage>
</organism>
<evidence type="ECO:0000256" key="5">
    <source>
        <dbReference type="ARBA" id="ARBA00022801"/>
    </source>
</evidence>
<feature type="binding site" evidence="12">
    <location>
        <position position="243"/>
    </location>
    <ligand>
        <name>Zn(2+)</name>
        <dbReference type="ChEBI" id="CHEBI:29105"/>
        <label>1</label>
    </ligand>
</feature>
<evidence type="ECO:0000256" key="12">
    <source>
        <dbReference type="PIRSR" id="PIRSR621190-2"/>
    </source>
</evidence>
<dbReference type="GO" id="GO:0030574">
    <property type="term" value="P:collagen catabolic process"/>
    <property type="evidence" value="ECO:0007669"/>
    <property type="project" value="TreeGrafter"/>
</dbReference>
<keyword evidence="17" id="KW-1185">Reference proteome</keyword>
<dbReference type="InterPro" id="IPR002477">
    <property type="entry name" value="Peptidoglycan-bd-like"/>
</dbReference>
<reference evidence="16" key="1">
    <citation type="submission" date="2023-05" db="EMBL/GenBank/DDBJ databases">
        <authorList>
            <person name="Huff M."/>
        </authorList>
    </citation>
    <scope>NUCLEOTIDE SEQUENCE</scope>
</reference>
<dbReference type="FunFam" id="3.40.390.10:FF:000018">
    <property type="entry name" value="Metalloendoproteinase 1"/>
    <property type="match status" value="1"/>
</dbReference>
<dbReference type="Pfam" id="PF01471">
    <property type="entry name" value="PG_binding_1"/>
    <property type="match status" value="1"/>
</dbReference>
<evidence type="ECO:0000256" key="13">
    <source>
        <dbReference type="PIRSR" id="PIRSR621190-5"/>
    </source>
</evidence>
<dbReference type="GO" id="GO:0031012">
    <property type="term" value="C:extracellular matrix"/>
    <property type="evidence" value="ECO:0007669"/>
    <property type="project" value="InterPro"/>
</dbReference>
<sequence length="310" mass="34100">MAFKSYVLFTCLFLFALAIPVLSNRQMKGPNDEQASAFYFLKGLQGCHKGEKVEGLHQLKNYLEKFGYLNYSSVKNKTSDDFDDALESAIRNYQINYDIKATGILDAETVSKMMTPRCGMPDIVNGTSRMRAGGMDHTHHGSKSIHMVSHYSFFPGNPRWPPSKTHLTYAFEANTPAAAFSPVARAFNTWDSATRFSFSRVQNTAGADLVIGFHRRDHGDGAPFDGPGGTIAHAFAPTNGWFHYDADERYSIGAMAGAFDLETVALHEIGHLLGLGHSSVRNAIMFPSIAAGTTKGLDADDIEGIRVLYR</sequence>
<feature type="binding site" evidence="11">
    <location>
        <position position="267"/>
    </location>
    <ligand>
        <name>Zn(2+)</name>
        <dbReference type="ChEBI" id="CHEBI:29105"/>
        <label>2</label>
        <note>catalytic</note>
    </ligand>
</feature>
<keyword evidence="2" id="KW-0645">Protease</keyword>
<feature type="binding site" evidence="12">
    <location>
        <position position="233"/>
    </location>
    <ligand>
        <name>Zn(2+)</name>
        <dbReference type="ChEBI" id="CHEBI:29105"/>
        <label>1</label>
    </ligand>
</feature>
<keyword evidence="12" id="KW-0106">Calcium</keyword>
<evidence type="ECO:0000313" key="16">
    <source>
        <dbReference type="EMBL" id="CAI9759230.1"/>
    </source>
</evidence>
<comment type="cofactor">
    <cofactor evidence="12">
        <name>Ca(2+)</name>
        <dbReference type="ChEBI" id="CHEBI:29108"/>
    </cofactor>
    <text evidence="12">Can bind about 5 Ca(2+) ions per subunit.</text>
</comment>
<keyword evidence="9" id="KW-0325">Glycoprotein</keyword>
<dbReference type="Pfam" id="PF00413">
    <property type="entry name" value="Peptidase_M10"/>
    <property type="match status" value="1"/>
</dbReference>
<feature type="chain" id="PRO_5042119640" description="Peptidase metallopeptidase domain-containing protein" evidence="14">
    <location>
        <begin position="19"/>
        <end position="310"/>
    </location>
</feature>
<evidence type="ECO:0000256" key="2">
    <source>
        <dbReference type="ARBA" id="ARBA00022670"/>
    </source>
</evidence>
<feature type="binding site" description="in inhibited form" evidence="12">
    <location>
        <position position="118"/>
    </location>
    <ligand>
        <name>Zn(2+)</name>
        <dbReference type="ChEBI" id="CHEBI:29105"/>
        <label>2</label>
        <note>catalytic</note>
    </ligand>
</feature>
<comment type="cofactor">
    <cofactor evidence="12">
        <name>Zn(2+)</name>
        <dbReference type="ChEBI" id="CHEBI:29105"/>
    </cofactor>
    <text evidence="12">Binds 2 Zn(2+) ions per subunit.</text>
</comment>
<dbReference type="SMART" id="SM00235">
    <property type="entry name" value="ZnMc"/>
    <property type="match status" value="1"/>
</dbReference>
<evidence type="ECO:0000313" key="17">
    <source>
        <dbReference type="Proteomes" id="UP000834106"/>
    </source>
</evidence>
<feature type="binding site" evidence="12">
    <location>
        <position position="220"/>
    </location>
    <ligand>
        <name>Zn(2+)</name>
        <dbReference type="ChEBI" id="CHEBI:29105"/>
        <label>1</label>
    </ligand>
</feature>
<feature type="binding site" evidence="12">
    <location>
        <position position="248"/>
    </location>
    <ligand>
        <name>Ca(2+)</name>
        <dbReference type="ChEBI" id="CHEBI:29108"/>
        <label>1</label>
    </ligand>
</feature>
<evidence type="ECO:0000256" key="14">
    <source>
        <dbReference type="SAM" id="SignalP"/>
    </source>
</evidence>
<dbReference type="SUPFAM" id="SSF47090">
    <property type="entry name" value="PGBD-like"/>
    <property type="match status" value="1"/>
</dbReference>
<keyword evidence="3 11" id="KW-0479">Metal-binding</keyword>
<keyword evidence="8" id="KW-0865">Zymogen</keyword>
<evidence type="ECO:0000256" key="8">
    <source>
        <dbReference type="ARBA" id="ARBA00023145"/>
    </source>
</evidence>
<feature type="binding site" evidence="11">
    <location>
        <position position="271"/>
    </location>
    <ligand>
        <name>Zn(2+)</name>
        <dbReference type="ChEBI" id="CHEBI:29105"/>
        <label>2</label>
        <note>catalytic</note>
    </ligand>
</feature>
<feature type="binding site" evidence="12">
    <location>
        <position position="225"/>
    </location>
    <ligand>
        <name>Ca(2+)</name>
        <dbReference type="ChEBI" id="CHEBI:29108"/>
        <label>3</label>
    </ligand>
</feature>
<keyword evidence="5" id="KW-0378">Hydrolase</keyword>
<protein>
    <recommendedName>
        <fullName evidence="15">Peptidase metallopeptidase domain-containing protein</fullName>
    </recommendedName>
</protein>
<dbReference type="PANTHER" id="PTHR10201:SF213">
    <property type="entry name" value="METALLOENDOPROTEINASE 2-MMP-LIKE"/>
    <property type="match status" value="1"/>
</dbReference>
<comment type="similarity">
    <text evidence="1">Belongs to the peptidase M10A family. Matrix metalloproteinases (MMPs) subfamily.</text>
</comment>